<name>A0ABU0PBA5_9MICO</name>
<reference evidence="5 6" key="1">
    <citation type="submission" date="2023-07" db="EMBL/GenBank/DDBJ databases">
        <title>Comparative genomics of wheat-associated soil bacteria to identify genetic determinants of phenazine resistance.</title>
        <authorList>
            <person name="Mouncey N."/>
        </authorList>
    </citation>
    <scope>NUCLEOTIDE SEQUENCE [LARGE SCALE GENOMIC DNA]</scope>
    <source>
        <strain evidence="5 6">W2I7</strain>
    </source>
</reference>
<evidence type="ECO:0000259" key="3">
    <source>
        <dbReference type="Pfam" id="PF00534"/>
    </source>
</evidence>
<comment type="caution">
    <text evidence="5">The sequence shown here is derived from an EMBL/GenBank/DDBJ whole genome shotgun (WGS) entry which is preliminary data.</text>
</comment>
<dbReference type="PANTHER" id="PTHR12526">
    <property type="entry name" value="GLYCOSYLTRANSFERASE"/>
    <property type="match status" value="1"/>
</dbReference>
<dbReference type="SUPFAM" id="SSF53756">
    <property type="entry name" value="UDP-Glycosyltransferase/glycogen phosphorylase"/>
    <property type="match status" value="1"/>
</dbReference>
<feature type="domain" description="Glycosyltransferase subfamily 4-like N-terminal" evidence="4">
    <location>
        <begin position="17"/>
        <end position="137"/>
    </location>
</feature>
<keyword evidence="1" id="KW-0328">Glycosyltransferase</keyword>
<accession>A0ABU0PBA5</accession>
<evidence type="ECO:0000256" key="2">
    <source>
        <dbReference type="ARBA" id="ARBA00022679"/>
    </source>
</evidence>
<evidence type="ECO:0000259" key="4">
    <source>
        <dbReference type="Pfam" id="PF13439"/>
    </source>
</evidence>
<sequence>MTPLRILHTIASDRFAGVEQFVRRLAAAQAEHGHHVTVAGGAPGHMSSTLERAGVHAVPARTALDVMRAVRRTPADVVNSHMTAADAASAIALLGRRTALVSTRHFAGRRAHAGPLSIDPFLRRVDAEIAVSRAVAAATGMASTVVHPGLPAATNTSDDQPRHPVARRILMVQRLQPEKHTAIGVRAFATSGLAAEDWGLLILGEGPDRAELEALIAELGLRDSALLIGFRDDVPELLKSSSLLLSTCPVEGLGLAVLEAMSFGLAPIAAGAAGHLDLLEGLDERALFRPDDVADAATALRAFADDPDRRRRLAAAARERALSEFSIERQVAGTDAVYRDAIAGRLA</sequence>
<dbReference type="PANTHER" id="PTHR12526:SF630">
    <property type="entry name" value="GLYCOSYLTRANSFERASE"/>
    <property type="match status" value="1"/>
</dbReference>
<keyword evidence="6" id="KW-1185">Reference proteome</keyword>
<dbReference type="Gene3D" id="3.40.50.2000">
    <property type="entry name" value="Glycogen Phosphorylase B"/>
    <property type="match status" value="2"/>
</dbReference>
<keyword evidence="2" id="KW-0808">Transferase</keyword>
<organism evidence="5 6">
    <name type="scientific">Microbacterium murale</name>
    <dbReference type="NCBI Taxonomy" id="1081040"/>
    <lineage>
        <taxon>Bacteria</taxon>
        <taxon>Bacillati</taxon>
        <taxon>Actinomycetota</taxon>
        <taxon>Actinomycetes</taxon>
        <taxon>Micrococcales</taxon>
        <taxon>Microbacteriaceae</taxon>
        <taxon>Microbacterium</taxon>
    </lineage>
</organism>
<proteinExistence type="predicted"/>
<protein>
    <submittedName>
        <fullName evidence="5">Glycosyltransferase involved in cell wall biosynthesis</fullName>
    </submittedName>
</protein>
<dbReference type="EMBL" id="JAUSXK010000001">
    <property type="protein sequence ID" value="MDQ0644608.1"/>
    <property type="molecule type" value="Genomic_DNA"/>
</dbReference>
<evidence type="ECO:0000256" key="1">
    <source>
        <dbReference type="ARBA" id="ARBA00022676"/>
    </source>
</evidence>
<dbReference type="InterPro" id="IPR028098">
    <property type="entry name" value="Glyco_trans_4-like_N"/>
</dbReference>
<evidence type="ECO:0000313" key="6">
    <source>
        <dbReference type="Proteomes" id="UP001239085"/>
    </source>
</evidence>
<feature type="domain" description="Glycosyl transferase family 1" evidence="3">
    <location>
        <begin position="167"/>
        <end position="320"/>
    </location>
</feature>
<dbReference type="Pfam" id="PF00534">
    <property type="entry name" value="Glycos_transf_1"/>
    <property type="match status" value="1"/>
</dbReference>
<dbReference type="InterPro" id="IPR001296">
    <property type="entry name" value="Glyco_trans_1"/>
</dbReference>
<evidence type="ECO:0000313" key="5">
    <source>
        <dbReference type="EMBL" id="MDQ0644608.1"/>
    </source>
</evidence>
<dbReference type="RefSeq" id="WP_307362522.1">
    <property type="nucleotide sequence ID" value="NZ_JAUSXK010000001.1"/>
</dbReference>
<dbReference type="Pfam" id="PF13439">
    <property type="entry name" value="Glyco_transf_4"/>
    <property type="match status" value="1"/>
</dbReference>
<dbReference type="Proteomes" id="UP001239085">
    <property type="component" value="Unassembled WGS sequence"/>
</dbReference>
<gene>
    <name evidence="5" type="ORF">QFZ46_002768</name>
</gene>